<feature type="binding site" evidence="9">
    <location>
        <position position="107"/>
    </location>
    <ligand>
        <name>4-amino-2-methyl-5-(diphosphooxymethyl)pyrimidine</name>
        <dbReference type="ChEBI" id="CHEBI:57841"/>
    </ligand>
</feature>
<sequence length="217" mass="23945">MSKRDFGLYLIITNPSVSYAKIARVAVDNNIRYLQLREKELSDREILLAADEIMAVTDGTDTRFVMNDRADLAFLCGADCLHLGQDDIGLLDAKKICGGKVGEFGLSTHNLAQVEDAVRLNPDYIGFGPIFKTPTKKKPDPVTGTVLLQEAIEMAGDIPVVAIGGINAENLRDVLRAGAKNLCMVRYMMDSTYLEERVAETTERMNGYFLFCEGAQK</sequence>
<comment type="cofactor">
    <cofactor evidence="9">
        <name>Mg(2+)</name>
        <dbReference type="ChEBI" id="CHEBI:18420"/>
    </cofactor>
    <text evidence="9">Binds 1 Mg(2+) ion per subunit.</text>
</comment>
<evidence type="ECO:0000256" key="2">
    <source>
        <dbReference type="ARBA" id="ARBA00022679"/>
    </source>
</evidence>
<dbReference type="EC" id="2.5.1.3" evidence="9"/>
<evidence type="ECO:0000313" key="14">
    <source>
        <dbReference type="Proteomes" id="UP001143747"/>
    </source>
</evidence>
<name>A0A9Q4KU91_9EURY</name>
<dbReference type="GO" id="GO:0005737">
    <property type="term" value="C:cytoplasm"/>
    <property type="evidence" value="ECO:0007669"/>
    <property type="project" value="TreeGrafter"/>
</dbReference>
<dbReference type="GO" id="GO:0000287">
    <property type="term" value="F:magnesium ion binding"/>
    <property type="evidence" value="ECO:0007669"/>
    <property type="project" value="UniProtKB-UniRule"/>
</dbReference>
<dbReference type="AlphaFoldDB" id="A0A9Q4KU91"/>
<feature type="binding site" evidence="9">
    <location>
        <begin position="133"/>
        <end position="135"/>
    </location>
    <ligand>
        <name>2-[(2R,5Z)-2-carboxy-4-methylthiazol-5(2H)-ylidene]ethyl phosphate</name>
        <dbReference type="ChEBI" id="CHEBI:62899"/>
    </ligand>
</feature>
<keyword evidence="4 9" id="KW-0460">Magnesium</keyword>
<organism evidence="13 14">
    <name type="scientific">Methanogenium marinum</name>
    <dbReference type="NCBI Taxonomy" id="348610"/>
    <lineage>
        <taxon>Archaea</taxon>
        <taxon>Methanobacteriati</taxon>
        <taxon>Methanobacteriota</taxon>
        <taxon>Stenosarchaea group</taxon>
        <taxon>Methanomicrobia</taxon>
        <taxon>Methanomicrobiales</taxon>
        <taxon>Methanomicrobiaceae</taxon>
        <taxon>Methanogenium</taxon>
    </lineage>
</organism>
<dbReference type="InterPro" id="IPR036206">
    <property type="entry name" value="ThiamineP_synth_sf"/>
</dbReference>
<comment type="catalytic activity">
    <reaction evidence="6 9 10">
        <text>4-methyl-5-(2-phosphooxyethyl)-thiazole + 4-amino-2-methyl-5-(diphosphooxymethyl)pyrimidine + H(+) = thiamine phosphate + diphosphate</text>
        <dbReference type="Rhea" id="RHEA:22328"/>
        <dbReference type="ChEBI" id="CHEBI:15378"/>
        <dbReference type="ChEBI" id="CHEBI:33019"/>
        <dbReference type="ChEBI" id="CHEBI:37575"/>
        <dbReference type="ChEBI" id="CHEBI:57841"/>
        <dbReference type="ChEBI" id="CHEBI:58296"/>
        <dbReference type="EC" id="2.5.1.3"/>
    </reaction>
</comment>
<dbReference type="PANTHER" id="PTHR20857:SF15">
    <property type="entry name" value="THIAMINE-PHOSPHATE SYNTHASE"/>
    <property type="match status" value="1"/>
</dbReference>
<dbReference type="InterPro" id="IPR022998">
    <property type="entry name" value="ThiamineP_synth_TenI"/>
</dbReference>
<dbReference type="SUPFAM" id="SSF51391">
    <property type="entry name" value="Thiamin phosphate synthase"/>
    <property type="match status" value="1"/>
</dbReference>
<feature type="binding site" evidence="9">
    <location>
        <position position="165"/>
    </location>
    <ligand>
        <name>2-[(2R,5Z)-2-carboxy-4-methylthiazol-5(2H)-ylidene]ethyl phosphate</name>
        <dbReference type="ChEBI" id="CHEBI:62899"/>
    </ligand>
</feature>
<dbReference type="GO" id="GO:0009229">
    <property type="term" value="P:thiamine diphosphate biosynthetic process"/>
    <property type="evidence" value="ECO:0007669"/>
    <property type="project" value="UniProtKB-UniRule"/>
</dbReference>
<protein>
    <recommendedName>
        <fullName evidence="9">Thiamine-phosphate synthase</fullName>
        <shortName evidence="9">TP synthase</shortName>
        <shortName evidence="9">TPS</shortName>
        <ecNumber evidence="9">2.5.1.3</ecNumber>
    </recommendedName>
    <alternativeName>
        <fullName evidence="9">Thiamine-phosphate pyrophosphorylase</fullName>
        <shortName evidence="9">TMP pyrophosphorylase</shortName>
        <shortName evidence="9">TMP-PPase</shortName>
    </alternativeName>
</protein>
<dbReference type="InterPro" id="IPR034291">
    <property type="entry name" value="TMP_synthase"/>
</dbReference>
<comment type="similarity">
    <text evidence="9 10">Belongs to the thiamine-phosphate synthase family.</text>
</comment>
<dbReference type="PANTHER" id="PTHR20857">
    <property type="entry name" value="THIAMINE-PHOSPHATE PYROPHOSPHORYLASE"/>
    <property type="match status" value="1"/>
</dbReference>
<keyword evidence="5 9" id="KW-0784">Thiamine biosynthesis</keyword>
<keyword evidence="14" id="KW-1185">Reference proteome</keyword>
<evidence type="ECO:0000256" key="9">
    <source>
        <dbReference type="HAMAP-Rule" id="MF_00097"/>
    </source>
</evidence>
<dbReference type="Gene3D" id="3.20.20.70">
    <property type="entry name" value="Aldolase class I"/>
    <property type="match status" value="1"/>
</dbReference>
<comment type="catalytic activity">
    <reaction evidence="8 9 10">
        <text>2-[(2R,5Z)-2-carboxy-4-methylthiazol-5(2H)-ylidene]ethyl phosphate + 4-amino-2-methyl-5-(diphosphooxymethyl)pyrimidine + 2 H(+) = thiamine phosphate + CO2 + diphosphate</text>
        <dbReference type="Rhea" id="RHEA:47844"/>
        <dbReference type="ChEBI" id="CHEBI:15378"/>
        <dbReference type="ChEBI" id="CHEBI:16526"/>
        <dbReference type="ChEBI" id="CHEBI:33019"/>
        <dbReference type="ChEBI" id="CHEBI:37575"/>
        <dbReference type="ChEBI" id="CHEBI:57841"/>
        <dbReference type="ChEBI" id="CHEBI:62899"/>
        <dbReference type="EC" id="2.5.1.3"/>
    </reaction>
</comment>
<feature type="binding site" evidence="9">
    <location>
        <position position="67"/>
    </location>
    <ligand>
        <name>4-amino-2-methyl-5-(diphosphooxymethyl)pyrimidine</name>
        <dbReference type="ChEBI" id="CHEBI:57841"/>
    </ligand>
</feature>
<dbReference type="Proteomes" id="UP001143747">
    <property type="component" value="Unassembled WGS sequence"/>
</dbReference>
<evidence type="ECO:0000256" key="7">
    <source>
        <dbReference type="ARBA" id="ARBA00047851"/>
    </source>
</evidence>
<comment type="pathway">
    <text evidence="1 9 11">Cofactor biosynthesis; thiamine diphosphate biosynthesis; thiamine phosphate from 4-amino-2-methyl-5-diphosphomethylpyrimidine and 4-methyl-5-(2-phosphoethyl)-thiazole: step 1/1.</text>
</comment>
<evidence type="ECO:0000313" key="13">
    <source>
        <dbReference type="EMBL" id="MDE4907320.1"/>
    </source>
</evidence>
<evidence type="ECO:0000259" key="12">
    <source>
        <dbReference type="Pfam" id="PF02581"/>
    </source>
</evidence>
<dbReference type="NCBIfam" id="TIGR00693">
    <property type="entry name" value="thiE"/>
    <property type="match status" value="1"/>
</dbReference>
<reference evidence="13" key="1">
    <citation type="submission" date="2022-01" db="EMBL/GenBank/DDBJ databases">
        <title>Draft genome of Methanogenium marinum DSM 15558.</title>
        <authorList>
            <person name="Chen S.-C."/>
            <person name="You Y.-T."/>
        </authorList>
    </citation>
    <scope>NUCLEOTIDE SEQUENCE</scope>
    <source>
        <strain evidence="13">DSM 15558</strain>
    </source>
</reference>
<keyword evidence="2 9" id="KW-0808">Transferase</keyword>
<dbReference type="GO" id="GO:0004789">
    <property type="term" value="F:thiamine-phosphate diphosphorylase activity"/>
    <property type="evidence" value="ECO:0007669"/>
    <property type="project" value="UniProtKB-UniRule"/>
</dbReference>
<evidence type="ECO:0000256" key="8">
    <source>
        <dbReference type="ARBA" id="ARBA00047883"/>
    </source>
</evidence>
<dbReference type="InterPro" id="IPR013785">
    <property type="entry name" value="Aldolase_TIM"/>
</dbReference>
<evidence type="ECO:0000256" key="3">
    <source>
        <dbReference type="ARBA" id="ARBA00022723"/>
    </source>
</evidence>
<keyword evidence="3 9" id="KW-0479">Metal-binding</keyword>
<comment type="caution">
    <text evidence="9">Lacks conserved residue(s) required for the propagation of feature annotation.</text>
</comment>
<evidence type="ECO:0000256" key="11">
    <source>
        <dbReference type="RuleBase" id="RU004253"/>
    </source>
</evidence>
<comment type="caution">
    <text evidence="13">The sequence shown here is derived from an EMBL/GenBank/DDBJ whole genome shotgun (WGS) entry which is preliminary data.</text>
</comment>
<gene>
    <name evidence="9 13" type="primary">thiE</name>
    <name evidence="13" type="ORF">L0665_01625</name>
</gene>
<evidence type="ECO:0000256" key="10">
    <source>
        <dbReference type="RuleBase" id="RU003826"/>
    </source>
</evidence>
<dbReference type="EMBL" id="JAKELO010000002">
    <property type="protein sequence ID" value="MDE4907320.1"/>
    <property type="molecule type" value="Genomic_DNA"/>
</dbReference>
<feature type="binding site" evidence="9">
    <location>
        <position position="136"/>
    </location>
    <ligand>
        <name>4-amino-2-methyl-5-(diphosphooxymethyl)pyrimidine</name>
        <dbReference type="ChEBI" id="CHEBI:57841"/>
    </ligand>
</feature>
<evidence type="ECO:0000256" key="1">
    <source>
        <dbReference type="ARBA" id="ARBA00005165"/>
    </source>
</evidence>
<dbReference type="RefSeq" id="WP_274923978.1">
    <property type="nucleotide sequence ID" value="NZ_JAKELO010000002.1"/>
</dbReference>
<feature type="binding site" evidence="9">
    <location>
        <position position="87"/>
    </location>
    <ligand>
        <name>Mg(2+)</name>
        <dbReference type="ChEBI" id="CHEBI:18420"/>
    </ligand>
</feature>
<dbReference type="GO" id="GO:0009228">
    <property type="term" value="P:thiamine biosynthetic process"/>
    <property type="evidence" value="ECO:0007669"/>
    <property type="project" value="UniProtKB-KW"/>
</dbReference>
<evidence type="ECO:0000256" key="4">
    <source>
        <dbReference type="ARBA" id="ARBA00022842"/>
    </source>
</evidence>
<feature type="binding site" evidence="9">
    <location>
        <begin position="35"/>
        <end position="39"/>
    </location>
    <ligand>
        <name>4-amino-2-methyl-5-(diphosphooxymethyl)pyrimidine</name>
        <dbReference type="ChEBI" id="CHEBI:57841"/>
    </ligand>
</feature>
<evidence type="ECO:0000256" key="5">
    <source>
        <dbReference type="ARBA" id="ARBA00022977"/>
    </source>
</evidence>
<evidence type="ECO:0000256" key="6">
    <source>
        <dbReference type="ARBA" id="ARBA00047334"/>
    </source>
</evidence>
<dbReference type="HAMAP" id="MF_00097">
    <property type="entry name" value="TMP_synthase"/>
    <property type="match status" value="1"/>
</dbReference>
<dbReference type="Pfam" id="PF02581">
    <property type="entry name" value="TMP-TENI"/>
    <property type="match status" value="1"/>
</dbReference>
<accession>A0A9Q4KU91</accession>
<dbReference type="CDD" id="cd00564">
    <property type="entry name" value="TMP_TenI"/>
    <property type="match status" value="1"/>
</dbReference>
<feature type="domain" description="Thiamine phosphate synthase/TenI" evidence="12">
    <location>
        <begin position="9"/>
        <end position="186"/>
    </location>
</feature>
<comment type="function">
    <text evidence="9">Condenses 4-methyl-5-(beta-hydroxyethyl)thiazole monophosphate (THZ-P) and 2-methyl-4-amino-5-hydroxymethyl pyrimidine pyrophosphate (HMP-PP) to form thiamine monophosphate (TMP).</text>
</comment>
<proteinExistence type="inferred from homology"/>
<comment type="catalytic activity">
    <reaction evidence="7 9 10">
        <text>2-(2-carboxy-4-methylthiazol-5-yl)ethyl phosphate + 4-amino-2-methyl-5-(diphosphooxymethyl)pyrimidine + 2 H(+) = thiamine phosphate + CO2 + diphosphate</text>
        <dbReference type="Rhea" id="RHEA:47848"/>
        <dbReference type="ChEBI" id="CHEBI:15378"/>
        <dbReference type="ChEBI" id="CHEBI:16526"/>
        <dbReference type="ChEBI" id="CHEBI:33019"/>
        <dbReference type="ChEBI" id="CHEBI:37575"/>
        <dbReference type="ChEBI" id="CHEBI:57841"/>
        <dbReference type="ChEBI" id="CHEBI:62890"/>
        <dbReference type="EC" id="2.5.1.3"/>
    </reaction>
</comment>
<feature type="binding site" evidence="9">
    <location>
        <position position="68"/>
    </location>
    <ligand>
        <name>Mg(2+)</name>
        <dbReference type="ChEBI" id="CHEBI:18420"/>
    </ligand>
</feature>